<feature type="transmembrane region" description="Helical" evidence="2">
    <location>
        <begin position="12"/>
        <end position="35"/>
    </location>
</feature>
<name>A0A1C5AJQ9_9ACTN</name>
<keyword evidence="4" id="KW-1185">Reference proteome</keyword>
<dbReference type="EMBL" id="FMCT01000013">
    <property type="protein sequence ID" value="SCF45465.1"/>
    <property type="molecule type" value="Genomic_DNA"/>
</dbReference>
<evidence type="ECO:0000313" key="4">
    <source>
        <dbReference type="Proteomes" id="UP000183585"/>
    </source>
</evidence>
<evidence type="ECO:0000256" key="2">
    <source>
        <dbReference type="SAM" id="Phobius"/>
    </source>
</evidence>
<dbReference type="RefSeq" id="WP_074477305.1">
    <property type="nucleotide sequence ID" value="NZ_FMCT01000013.1"/>
</dbReference>
<accession>A0A1C5AJQ9</accession>
<dbReference type="PANTHER" id="PTHR38468">
    <property type="entry name" value="SLL0939 PROTEIN"/>
    <property type="match status" value="1"/>
</dbReference>
<dbReference type="InterPro" id="IPR012427">
    <property type="entry name" value="DUF1622"/>
</dbReference>
<sequence length="147" mass="15573">MSWDDILRTGDHLAVAVVEVAGAAVIFVGAVWAALRFLVEGLRHRSAAVFTPIRLTLGRFLTLGLEFQLAADILRTAVSPTFDQIGKLAAIAAIRTALNFFLRREIAQEKRQIDPDRPADPAAEPSHAARPGAPASSAAAPEPGGPS</sequence>
<evidence type="ECO:0000256" key="1">
    <source>
        <dbReference type="SAM" id="MobiDB-lite"/>
    </source>
</evidence>
<dbReference type="Proteomes" id="UP000183585">
    <property type="component" value="Unassembled WGS sequence"/>
</dbReference>
<organism evidence="3 4">
    <name type="scientific">Micromonospora carbonacea</name>
    <dbReference type="NCBI Taxonomy" id="47853"/>
    <lineage>
        <taxon>Bacteria</taxon>
        <taxon>Bacillati</taxon>
        <taxon>Actinomycetota</taxon>
        <taxon>Actinomycetes</taxon>
        <taxon>Micromonosporales</taxon>
        <taxon>Micromonosporaceae</taxon>
        <taxon>Micromonospora</taxon>
    </lineage>
</organism>
<dbReference type="Pfam" id="PF07784">
    <property type="entry name" value="DUF1622"/>
    <property type="match status" value="1"/>
</dbReference>
<evidence type="ECO:0000313" key="3">
    <source>
        <dbReference type="EMBL" id="SCF45465.1"/>
    </source>
</evidence>
<dbReference type="AlphaFoldDB" id="A0A1C5AJQ9"/>
<dbReference type="STRING" id="47853.TK50_30275"/>
<keyword evidence="2" id="KW-0812">Transmembrane</keyword>
<dbReference type="PANTHER" id="PTHR38468:SF1">
    <property type="entry name" value="SLL0939 PROTEIN"/>
    <property type="match status" value="1"/>
</dbReference>
<feature type="compositionally biased region" description="Low complexity" evidence="1">
    <location>
        <begin position="120"/>
        <end position="147"/>
    </location>
</feature>
<protein>
    <submittedName>
        <fullName evidence="3">Uncharacterized membrane protein</fullName>
    </submittedName>
</protein>
<proteinExistence type="predicted"/>
<reference evidence="4" key="1">
    <citation type="submission" date="2016-06" db="EMBL/GenBank/DDBJ databases">
        <authorList>
            <person name="Varghese N."/>
            <person name="Submissions Spin"/>
        </authorList>
    </citation>
    <scope>NUCLEOTIDE SEQUENCE [LARGE SCALE GENOMIC DNA]</scope>
    <source>
        <strain evidence="4">DSM 43168</strain>
    </source>
</reference>
<gene>
    <name evidence="3" type="ORF">GA0070563_113172</name>
</gene>
<keyword evidence="2" id="KW-1133">Transmembrane helix</keyword>
<keyword evidence="2" id="KW-0472">Membrane</keyword>
<feature type="region of interest" description="Disordered" evidence="1">
    <location>
        <begin position="111"/>
        <end position="147"/>
    </location>
</feature>